<organism evidence="3 4">
    <name type="scientific">Streptomyces microflavus DSM 40593</name>
    <dbReference type="NCBI Taxonomy" id="1303692"/>
    <lineage>
        <taxon>Bacteria</taxon>
        <taxon>Bacillati</taxon>
        <taxon>Actinomycetota</taxon>
        <taxon>Actinomycetes</taxon>
        <taxon>Kitasatosporales</taxon>
        <taxon>Streptomycetaceae</taxon>
        <taxon>Streptomyces</taxon>
    </lineage>
</organism>
<feature type="domain" description="PLL-like beta propeller" evidence="2">
    <location>
        <begin position="420"/>
        <end position="655"/>
    </location>
</feature>
<evidence type="ECO:0000256" key="1">
    <source>
        <dbReference type="ARBA" id="ARBA00022833"/>
    </source>
</evidence>
<evidence type="ECO:0000259" key="2">
    <source>
        <dbReference type="Pfam" id="PF26607"/>
    </source>
</evidence>
<dbReference type="PATRIC" id="fig|1303692.3.peg.6020"/>
<dbReference type="InterPro" id="IPR058502">
    <property type="entry name" value="PLL-like_beta-prop"/>
</dbReference>
<proteinExistence type="predicted"/>
<dbReference type="RefSeq" id="WP_015612167.1">
    <property type="nucleotide sequence ID" value="NC_021177.1"/>
</dbReference>
<gene>
    <name evidence="3" type="ORF">SFUL_5987</name>
</gene>
<dbReference type="EMBL" id="CP005080">
    <property type="protein sequence ID" value="AGK80870.1"/>
    <property type="molecule type" value="Genomic_DNA"/>
</dbReference>
<dbReference type="GO" id="GO:0016137">
    <property type="term" value="P:glycoside metabolic process"/>
    <property type="evidence" value="ECO:0007669"/>
    <property type="project" value="UniProtKB-ARBA"/>
</dbReference>
<sequence length="656" mass="70405">MDTTSSVLQIVAHPDDDLYFMNPATFQAMKAGVRTTTVYLTSGDAQGENPRPWSTEPVVADREAYGKARQNGLKAAYAAMVLGDRTAPWTSGTWQTADGGLAEVYSLAAAPWVTLFFLNIRQHGTPEGPARSLHVLWRAEAERVPTLVPRGGLVGEVHWYTRPGLVATLVNLMEIVRPTVIRTMDPDPDRLVHDEKFPQRHDHGDLSDHCDHTATALFSWTAISQYRGPAEGRHFAVEAFRGYYNERWPHNLSPQAVSLKEFFLNIYGAADGYDCGDPAGSGDYAVGLNSRGPGWVQSTTPRYPATGDRLLKDARGRLTAFAVIDQQAAVWVQAQPGGGQWRGPFLLGGAPLAPGLAVSLTPDGRWQVFAERLSHLAHDDGHGREIVVLEQSAPDGPFGEWGTLGNPSAGDPRRDRHLGAPVVTRDGRGRLHLFVRNAGLGVHSRVQEADGSWGEWLDLRGFDVQEGLSALTARDGSVELFASSREGVFHWSQDTIDSLPSRAPRFKLSVPSGPPAALVQPGGRVLVVFRKPGDGRLMLAEEDTPGGRWAKPAEPIGGRGGFGPVAAVASTSPETGTLLVTRSDPGGLAYRFHPDDSPWQELSTAELGGTVVGTPAAAFDSAGRAVVTALGNDGRLHVTTQHAAGRGGFGPWTAIG</sequence>
<evidence type="ECO:0000313" key="4">
    <source>
        <dbReference type="Proteomes" id="UP000013304"/>
    </source>
</evidence>
<dbReference type="PANTHER" id="PTHR12993">
    <property type="entry name" value="N-ACETYLGLUCOSAMINYL-PHOSPHATIDYLINOSITOL DE-N-ACETYLASE-RELATED"/>
    <property type="match status" value="1"/>
</dbReference>
<dbReference type="OrthoDB" id="6064917at2"/>
<dbReference type="SUPFAM" id="SSF89372">
    <property type="entry name" value="Fucose-specific lectin"/>
    <property type="match status" value="1"/>
</dbReference>
<dbReference type="Gene3D" id="3.40.50.10320">
    <property type="entry name" value="LmbE-like"/>
    <property type="match status" value="1"/>
</dbReference>
<dbReference type="Gene3D" id="2.120.10.70">
    <property type="entry name" value="Fucose-specific lectin"/>
    <property type="match status" value="1"/>
</dbReference>
<evidence type="ECO:0000313" key="3">
    <source>
        <dbReference type="EMBL" id="AGK80870.1"/>
    </source>
</evidence>
<dbReference type="InterPro" id="IPR024078">
    <property type="entry name" value="LmbE-like_dom_sf"/>
</dbReference>
<accession>N0CYM5</accession>
<keyword evidence="1" id="KW-0862">Zinc</keyword>
<dbReference type="Pfam" id="PF02585">
    <property type="entry name" value="PIG-L"/>
    <property type="match status" value="1"/>
</dbReference>
<protein>
    <submittedName>
        <fullName evidence="3">LmbE family protein</fullName>
    </submittedName>
</protein>
<name>N0CYM5_STRMI</name>
<dbReference type="eggNOG" id="COG2120">
    <property type="taxonomic scope" value="Bacteria"/>
</dbReference>
<dbReference type="InterPro" id="IPR003737">
    <property type="entry name" value="GlcNAc_PI_deacetylase-related"/>
</dbReference>
<reference evidence="3 4" key="1">
    <citation type="submission" date="2013-04" db="EMBL/GenBank/DDBJ databases">
        <title>Complete genome sequence of Streptomyces fulvissimus.</title>
        <authorList>
            <person name="Myronovskyi M."/>
            <person name="Tokovenko B."/>
            <person name="Manderscheid N."/>
            <person name="Petzke L."/>
            <person name="Luzhetskyy A."/>
        </authorList>
    </citation>
    <scope>NUCLEOTIDE SEQUENCE [LARGE SCALE GENOMIC DNA]</scope>
    <source>
        <strain evidence="3 4">DSM 40593</strain>
    </source>
</reference>
<dbReference type="KEGG" id="sfi:SFUL_5987"/>
<dbReference type="PANTHER" id="PTHR12993:SF11">
    <property type="entry name" value="N-ACETYLGLUCOSAMINYL-PHOSPHATIDYLINOSITOL DE-N-ACETYLASE"/>
    <property type="match status" value="1"/>
</dbReference>
<dbReference type="Proteomes" id="UP000013304">
    <property type="component" value="Chromosome"/>
</dbReference>
<dbReference type="HOGENOM" id="CLU_020070_0_0_11"/>
<dbReference type="AlphaFoldDB" id="N0CYM5"/>
<dbReference type="SUPFAM" id="SSF102588">
    <property type="entry name" value="LmbE-like"/>
    <property type="match status" value="1"/>
</dbReference>
<dbReference type="GO" id="GO:0016811">
    <property type="term" value="F:hydrolase activity, acting on carbon-nitrogen (but not peptide) bonds, in linear amides"/>
    <property type="evidence" value="ECO:0007669"/>
    <property type="project" value="TreeGrafter"/>
</dbReference>
<dbReference type="Pfam" id="PF26607">
    <property type="entry name" value="DUF8189"/>
    <property type="match status" value="1"/>
</dbReference>